<accession>A0A2H3B715</accession>
<dbReference type="Proteomes" id="UP000218334">
    <property type="component" value="Unassembled WGS sequence"/>
</dbReference>
<sequence>MIVIRPEESKQLLTLNVDSRDGTLRVKKKPNCAKLLNRAPQQPLYLRSTNGIRFEPSTSPLLERRVIHLYIYGEVAWEREPTIASKNGICGNGTGCVESGDIATINETVGDSRDNKEREEMRERLCVLIGVGGLKPWLDVFSTVGEPGLMQLLSSEVSGDMTEKAAAAPSDVFPCPVEWNAQGSLRVRAGWDNTSQGQTTQH</sequence>
<gene>
    <name evidence="1" type="ORF">ARMSODRAFT_1046824</name>
</gene>
<dbReference type="EMBL" id="KZ293439">
    <property type="protein sequence ID" value="PBK66661.1"/>
    <property type="molecule type" value="Genomic_DNA"/>
</dbReference>
<reference evidence="2" key="1">
    <citation type="journal article" date="2017" name="Nat. Ecol. Evol.">
        <title>Genome expansion and lineage-specific genetic innovations in the forest pathogenic fungi Armillaria.</title>
        <authorList>
            <person name="Sipos G."/>
            <person name="Prasanna A.N."/>
            <person name="Walter M.C."/>
            <person name="O'Connor E."/>
            <person name="Balint B."/>
            <person name="Krizsan K."/>
            <person name="Kiss B."/>
            <person name="Hess J."/>
            <person name="Varga T."/>
            <person name="Slot J."/>
            <person name="Riley R."/>
            <person name="Boka B."/>
            <person name="Rigling D."/>
            <person name="Barry K."/>
            <person name="Lee J."/>
            <person name="Mihaltcheva S."/>
            <person name="LaButti K."/>
            <person name="Lipzen A."/>
            <person name="Waldron R."/>
            <person name="Moloney N.M."/>
            <person name="Sperisen C."/>
            <person name="Kredics L."/>
            <person name="Vagvoelgyi C."/>
            <person name="Patrignani A."/>
            <person name="Fitzpatrick D."/>
            <person name="Nagy I."/>
            <person name="Doyle S."/>
            <person name="Anderson J.B."/>
            <person name="Grigoriev I.V."/>
            <person name="Gueldener U."/>
            <person name="Muensterkoetter M."/>
            <person name="Nagy L.G."/>
        </authorList>
    </citation>
    <scope>NUCLEOTIDE SEQUENCE [LARGE SCALE GENOMIC DNA]</scope>
    <source>
        <strain evidence="2">28-4</strain>
    </source>
</reference>
<keyword evidence="2" id="KW-1185">Reference proteome</keyword>
<dbReference type="AlphaFoldDB" id="A0A2H3B715"/>
<organism evidence="1 2">
    <name type="scientific">Armillaria solidipes</name>
    <dbReference type="NCBI Taxonomy" id="1076256"/>
    <lineage>
        <taxon>Eukaryota</taxon>
        <taxon>Fungi</taxon>
        <taxon>Dikarya</taxon>
        <taxon>Basidiomycota</taxon>
        <taxon>Agaricomycotina</taxon>
        <taxon>Agaricomycetes</taxon>
        <taxon>Agaricomycetidae</taxon>
        <taxon>Agaricales</taxon>
        <taxon>Marasmiineae</taxon>
        <taxon>Physalacriaceae</taxon>
        <taxon>Armillaria</taxon>
    </lineage>
</organism>
<proteinExistence type="predicted"/>
<evidence type="ECO:0000313" key="2">
    <source>
        <dbReference type="Proteomes" id="UP000218334"/>
    </source>
</evidence>
<protein>
    <submittedName>
        <fullName evidence="1">Uncharacterized protein</fullName>
    </submittedName>
</protein>
<evidence type="ECO:0000313" key="1">
    <source>
        <dbReference type="EMBL" id="PBK66661.1"/>
    </source>
</evidence>
<name>A0A2H3B715_9AGAR</name>